<dbReference type="InterPro" id="IPR009492">
    <property type="entry name" value="TniQ"/>
</dbReference>
<evidence type="ECO:0008006" key="5">
    <source>
        <dbReference type="Google" id="ProtNLM"/>
    </source>
</evidence>
<gene>
    <name evidence="3" type="ORF">LMG27952_06102</name>
</gene>
<keyword evidence="4" id="KW-1185">Reference proteome</keyword>
<dbReference type="InterPro" id="IPR032750">
    <property type="entry name" value="TnsD_C"/>
</dbReference>
<evidence type="ECO:0000259" key="2">
    <source>
        <dbReference type="Pfam" id="PF15978"/>
    </source>
</evidence>
<feature type="domain" description="Transposon Tn7 transposition protein TnsD C-terminal" evidence="2">
    <location>
        <begin position="284"/>
        <end position="543"/>
    </location>
</feature>
<dbReference type="Proteomes" id="UP000656319">
    <property type="component" value="Unassembled WGS sequence"/>
</dbReference>
<evidence type="ECO:0000259" key="1">
    <source>
        <dbReference type="Pfam" id="PF06527"/>
    </source>
</evidence>
<dbReference type="EMBL" id="CAJHCQ010000020">
    <property type="protein sequence ID" value="CAD6556362.1"/>
    <property type="molecule type" value="Genomic_DNA"/>
</dbReference>
<comment type="caution">
    <text evidence="3">The sequence shown here is derived from an EMBL/GenBank/DDBJ whole genome shotgun (WGS) entry which is preliminary data.</text>
</comment>
<dbReference type="Pfam" id="PF06527">
    <property type="entry name" value="TniQ"/>
    <property type="match status" value="1"/>
</dbReference>
<protein>
    <recommendedName>
        <fullName evidence="5">Transposon Tn7 transposition protein TnsD C-termianl domain-containing protein</fullName>
    </recommendedName>
</protein>
<sequence>MLSSQKRRPARNESLSRRCSQWASIFDTTYTLSALKPSIGRQGVHWEAPTMDVATEAATELFATSCTPTALPDETVYSWCARFHRLNGGANARATSQFLFGHPTAGLRSAFPFHLAHFHQRTRGDFGTLSNLLLHGTLYAFHAPFLPVNVNANIRHYLLYGGRSGELRRKTLGLSGAGIGLINTLKFCPSCAIEQQEERGCAWWTASHQNPSSFACQVHSEWLRVADVSLRRGLMIDYYLPGEPYSQSIGNGLQVSSIRSVQLIRLDEWASYIRQCASSELADTTLRHSYLLQAKSRGWVTFDGDVRTQQLRDAFVTYYGDILRLFPKAFLGDLTGLNVGFLALLLQRTPSRHQPLKHLLLLSFLFETPEEFAAVRAKAKSVYALGGEQAIQSLLHDKGTLLVRLVTEGQSINRAANMIGVRANIAHRYMDRQKLLKRGRLNLILGTAKEKIMRDMLQSGRFKIEAAQAAGVSLSFIRTYMATRPELKAAWSVANRIYQRDIRRKRLAETLSCHPRWAMDAIRHVPGNGFQWLRKHDGIWLQQFLTTIEAGRLAT</sequence>
<organism evidence="3 4">
    <name type="scientific">Paraburkholderia hiiakae</name>
    <dbReference type="NCBI Taxonomy" id="1081782"/>
    <lineage>
        <taxon>Bacteria</taxon>
        <taxon>Pseudomonadati</taxon>
        <taxon>Pseudomonadota</taxon>
        <taxon>Betaproteobacteria</taxon>
        <taxon>Burkholderiales</taxon>
        <taxon>Burkholderiaceae</taxon>
        <taxon>Paraburkholderia</taxon>
    </lineage>
</organism>
<proteinExistence type="predicted"/>
<accession>A0ABM8P4S5</accession>
<evidence type="ECO:0000313" key="3">
    <source>
        <dbReference type="EMBL" id="CAD6556362.1"/>
    </source>
</evidence>
<dbReference type="Pfam" id="PF15978">
    <property type="entry name" value="TnsD"/>
    <property type="match status" value="1"/>
</dbReference>
<name>A0ABM8P4S5_9BURK</name>
<evidence type="ECO:0000313" key="4">
    <source>
        <dbReference type="Proteomes" id="UP000656319"/>
    </source>
</evidence>
<reference evidence="3 4" key="1">
    <citation type="submission" date="2020-10" db="EMBL/GenBank/DDBJ databases">
        <authorList>
            <person name="Peeters C."/>
        </authorList>
    </citation>
    <scope>NUCLEOTIDE SEQUENCE [LARGE SCALE GENOMIC DNA]</scope>
    <source>
        <strain evidence="3 4">LMG 27952</strain>
    </source>
</reference>
<feature type="domain" description="TniQ" evidence="1">
    <location>
        <begin position="67"/>
        <end position="220"/>
    </location>
</feature>